<dbReference type="Pfam" id="PF00067">
    <property type="entry name" value="p450"/>
    <property type="match status" value="1"/>
</dbReference>
<sequence length="1001" mass="114553">MAAATAVLGAMDTQAPKVAKRRKVTDRTIPSSLTESFNDSKLYCDLLEAERKLDWTMSRKKMEIQDAINKVATVHRTLRVFLSHMVEKQPWQTGGTLNMDPSSVDFTSGQNIPSWTLKVEGRILDHVSPEYQALKIPPRKFTSFLRGLVIELDRDQSMYPDSNIVEWRNPGTQPEQDGFELKRRGDVAVKARIILHLKRTPERYKLSEQLAEILDIKEDTRTGVCTALWHYIKVNGLQDKVDRKIIRLDAKLRAIVNLEQVTFQQLPELVNRCLKPSDPIVLDYYINVDPSNATGLQAYDIDIPVDDIVLKARMNAVQLATETVKQITSIDDEIGLAAQSIRNSKVKVDFLKAFADDPRSFVKTWLESQSRDLDIILGNEQGIREEDLKNSKLFSLPWADEAVSIQEGLRVTNALRAQQGTCAKSEQSTDAFQHHYPTTPLTSMGLSPGIRYIFSTMIPSLLVPPILTHALLVSFSIRLAAWYQTWKSYRSGMRRIPEFQGKWFGNLDIPFQLMNSHNKKYIGEMWIPMVKEFGTSFSIRILNDYRLCTINPLNIQRILVTDFDHYGKGKLFNDIMSSVLGRGVFNSDGDLWQFHRKAIRPFFTKDRVSDLMLYERKADLALDKMQERLDAGIPVDFQDLAGRFTLDAASEFLLGTSVNTLNAFLPFPFNHPSANRDLNGDLFTSSLSDFSTAFSRAQVIVRDRIERAPFGPLFEMKEDEVVAPMKEILSFVDPIVRNALSQRRRKVQKPEDKIVDDESTFLMHLLESTDDMKMVVDEILNILVAGRDLTASLLTSAVYFLTLHPDILARLRQEVDGVCGSSTNRLSHEILRNMKYLRAFLNETLRLVPPVPINLRESNAETSWIDDEGNQLYVPKGTRVVMNIFNMQRYEPYWGPNAHVFDPDRWLDARVQRYISNPFIFVPFNGGPRKYDRFWLQPEAQPPHTRPPPEWKDPNIEKKYGRTRMPIEQVLFRSHLTVYVDGGLWISAKETESSSPQEASL</sequence>
<dbReference type="CDD" id="cd10568">
    <property type="entry name" value="SWIB_like"/>
    <property type="match status" value="1"/>
</dbReference>
<dbReference type="GO" id="GO:0005506">
    <property type="term" value="F:iron ion binding"/>
    <property type="evidence" value="ECO:0007669"/>
    <property type="project" value="InterPro"/>
</dbReference>
<comment type="similarity">
    <text evidence="2">Belongs to the cytochrome P450 family.</text>
</comment>
<accession>A0AAV5AD27</accession>
<dbReference type="SMART" id="SM00151">
    <property type="entry name" value="SWIB"/>
    <property type="match status" value="1"/>
</dbReference>
<keyword evidence="3" id="KW-0349">Heme</keyword>
<evidence type="ECO:0000256" key="2">
    <source>
        <dbReference type="ARBA" id="ARBA00010617"/>
    </source>
</evidence>
<dbReference type="Gene3D" id="1.10.245.10">
    <property type="entry name" value="SWIB/MDM2 domain"/>
    <property type="match status" value="1"/>
</dbReference>
<gene>
    <name evidence="9" type="ORF">Clacol_004044</name>
</gene>
<dbReference type="PROSITE" id="PS51925">
    <property type="entry name" value="SWIB_MDM2"/>
    <property type="match status" value="1"/>
</dbReference>
<evidence type="ECO:0000256" key="6">
    <source>
        <dbReference type="ARBA" id="ARBA00023004"/>
    </source>
</evidence>
<dbReference type="InterPro" id="IPR001128">
    <property type="entry name" value="Cyt_P450"/>
</dbReference>
<evidence type="ECO:0000256" key="7">
    <source>
        <dbReference type="ARBA" id="ARBA00023033"/>
    </source>
</evidence>
<dbReference type="InterPro" id="IPR003121">
    <property type="entry name" value="SWIB_MDM2_domain"/>
</dbReference>
<keyword evidence="4" id="KW-0479">Metal-binding</keyword>
<reference evidence="9" key="1">
    <citation type="submission" date="2021-10" db="EMBL/GenBank/DDBJ databases">
        <title>De novo Genome Assembly of Clathrus columnatus (Basidiomycota, Fungi) Using Illumina and Nanopore Sequence Data.</title>
        <authorList>
            <person name="Ogiso-Tanaka E."/>
            <person name="Itagaki H."/>
            <person name="Hosoya T."/>
            <person name="Hosaka K."/>
        </authorList>
    </citation>
    <scope>NUCLEOTIDE SEQUENCE</scope>
    <source>
        <strain evidence="9">MO-923</strain>
    </source>
</reference>
<comment type="cofactor">
    <cofactor evidence="1">
        <name>heme</name>
        <dbReference type="ChEBI" id="CHEBI:30413"/>
    </cofactor>
</comment>
<evidence type="ECO:0000256" key="1">
    <source>
        <dbReference type="ARBA" id="ARBA00001971"/>
    </source>
</evidence>
<dbReference type="InterPro" id="IPR036885">
    <property type="entry name" value="SWIB_MDM2_dom_sf"/>
</dbReference>
<keyword evidence="7" id="KW-0503">Monooxygenase</keyword>
<evidence type="ECO:0000259" key="8">
    <source>
        <dbReference type="PROSITE" id="PS51925"/>
    </source>
</evidence>
<dbReference type="GO" id="GO:0004497">
    <property type="term" value="F:monooxygenase activity"/>
    <property type="evidence" value="ECO:0007669"/>
    <property type="project" value="UniProtKB-KW"/>
</dbReference>
<evidence type="ECO:0000313" key="9">
    <source>
        <dbReference type="EMBL" id="GJJ09820.1"/>
    </source>
</evidence>
<evidence type="ECO:0000313" key="10">
    <source>
        <dbReference type="Proteomes" id="UP001050691"/>
    </source>
</evidence>
<proteinExistence type="inferred from homology"/>
<protein>
    <recommendedName>
        <fullName evidence="8">DM2 domain-containing protein</fullName>
    </recommendedName>
</protein>
<dbReference type="GO" id="GO:0020037">
    <property type="term" value="F:heme binding"/>
    <property type="evidence" value="ECO:0007669"/>
    <property type="project" value="InterPro"/>
</dbReference>
<comment type="caution">
    <text evidence="9">The sequence shown here is derived from an EMBL/GenBank/DDBJ whole genome shotgun (WGS) entry which is preliminary data.</text>
</comment>
<dbReference type="Proteomes" id="UP001050691">
    <property type="component" value="Unassembled WGS sequence"/>
</dbReference>
<dbReference type="InterPro" id="IPR047146">
    <property type="entry name" value="Cyt_P450_E_CYP52_fungi"/>
</dbReference>
<evidence type="ECO:0000256" key="4">
    <source>
        <dbReference type="ARBA" id="ARBA00022723"/>
    </source>
</evidence>
<dbReference type="InterPro" id="IPR036396">
    <property type="entry name" value="Cyt_P450_sf"/>
</dbReference>
<organism evidence="9 10">
    <name type="scientific">Clathrus columnatus</name>
    <dbReference type="NCBI Taxonomy" id="1419009"/>
    <lineage>
        <taxon>Eukaryota</taxon>
        <taxon>Fungi</taxon>
        <taxon>Dikarya</taxon>
        <taxon>Basidiomycota</taxon>
        <taxon>Agaricomycotina</taxon>
        <taxon>Agaricomycetes</taxon>
        <taxon>Phallomycetidae</taxon>
        <taxon>Phallales</taxon>
        <taxon>Clathraceae</taxon>
        <taxon>Clathrus</taxon>
    </lineage>
</organism>
<dbReference type="InterPro" id="IPR019835">
    <property type="entry name" value="SWIB_domain"/>
</dbReference>
<dbReference type="Gene3D" id="1.10.630.10">
    <property type="entry name" value="Cytochrome P450"/>
    <property type="match status" value="1"/>
</dbReference>
<dbReference type="EMBL" id="BPWL01000004">
    <property type="protein sequence ID" value="GJJ09820.1"/>
    <property type="molecule type" value="Genomic_DNA"/>
</dbReference>
<keyword evidence="10" id="KW-1185">Reference proteome</keyword>
<evidence type="ECO:0000256" key="5">
    <source>
        <dbReference type="ARBA" id="ARBA00023002"/>
    </source>
</evidence>
<dbReference type="PANTHER" id="PTHR24287">
    <property type="entry name" value="P450, PUTATIVE (EUROFUNG)-RELATED"/>
    <property type="match status" value="1"/>
</dbReference>
<dbReference type="AlphaFoldDB" id="A0AAV5AD27"/>
<keyword evidence="5" id="KW-0560">Oxidoreductase</keyword>
<dbReference type="InterPro" id="IPR002401">
    <property type="entry name" value="Cyt_P450_E_grp-I"/>
</dbReference>
<dbReference type="SUPFAM" id="SSF48264">
    <property type="entry name" value="Cytochrome P450"/>
    <property type="match status" value="1"/>
</dbReference>
<dbReference type="PRINTS" id="PR00463">
    <property type="entry name" value="EP450I"/>
</dbReference>
<feature type="domain" description="DM2" evidence="8">
    <location>
        <begin position="199"/>
        <end position="276"/>
    </location>
</feature>
<dbReference type="SUPFAM" id="SSF47592">
    <property type="entry name" value="SWIB/MDM2 domain"/>
    <property type="match status" value="1"/>
</dbReference>
<dbReference type="PANTHER" id="PTHR24287:SF1">
    <property type="entry name" value="P450, PUTATIVE (EUROFUNG)-RELATED"/>
    <property type="match status" value="1"/>
</dbReference>
<dbReference type="GO" id="GO:0016705">
    <property type="term" value="F:oxidoreductase activity, acting on paired donors, with incorporation or reduction of molecular oxygen"/>
    <property type="evidence" value="ECO:0007669"/>
    <property type="project" value="InterPro"/>
</dbReference>
<dbReference type="Pfam" id="PF02201">
    <property type="entry name" value="SWIB"/>
    <property type="match status" value="1"/>
</dbReference>
<name>A0AAV5AD27_9AGAM</name>
<evidence type="ECO:0000256" key="3">
    <source>
        <dbReference type="ARBA" id="ARBA00022617"/>
    </source>
</evidence>
<keyword evidence="6" id="KW-0408">Iron</keyword>